<dbReference type="RefSeq" id="WP_075767696.1">
    <property type="nucleotide sequence ID" value="NZ_MJIL01000096.1"/>
</dbReference>
<dbReference type="STRING" id="1903952.BIT28_15265"/>
<organism evidence="1 2">
    <name type="scientific">Photobacterium proteolyticum</name>
    <dbReference type="NCBI Taxonomy" id="1903952"/>
    <lineage>
        <taxon>Bacteria</taxon>
        <taxon>Pseudomonadati</taxon>
        <taxon>Pseudomonadota</taxon>
        <taxon>Gammaproteobacteria</taxon>
        <taxon>Vibrionales</taxon>
        <taxon>Vibrionaceae</taxon>
        <taxon>Photobacterium</taxon>
    </lineage>
</organism>
<dbReference type="InterPro" id="IPR022253">
    <property type="entry name" value="Ribosome_recyc_fac_bac"/>
</dbReference>
<dbReference type="Proteomes" id="UP000186905">
    <property type="component" value="Unassembled WGS sequence"/>
</dbReference>
<sequence length="133" mass="15246">MKGQSEDKHIIHLPSLIHRIGGDNVKKAKLIAKENGCELKRVRRSRNWQVSGEPCAQRKLSDSLNFSEPEAFQYLIRKIDERLVIINENSESREEQLKKLVFENPNITLAELMAMTNCSIAEARLARFTADLL</sequence>
<dbReference type="OrthoDB" id="6199326at2"/>
<proteinExistence type="predicted"/>
<dbReference type="EMBL" id="MJIL01000096">
    <property type="protein sequence ID" value="OLQ70776.1"/>
    <property type="molecule type" value="Genomic_DNA"/>
</dbReference>
<name>A0A1Q9G8V0_9GAMM</name>
<dbReference type="AlphaFoldDB" id="A0A1Q9G8V0"/>
<accession>A0A1Q9G8V0</accession>
<reference evidence="1 2" key="1">
    <citation type="submission" date="2016-09" db="EMBL/GenBank/DDBJ databases">
        <title>Photobacterium proteolyticum sp. nov. a protease producing bacterium isolated from ocean sediments of Laizhou Bay.</title>
        <authorList>
            <person name="Li Y."/>
        </authorList>
    </citation>
    <scope>NUCLEOTIDE SEQUENCE [LARGE SCALE GENOMIC DNA]</scope>
    <source>
        <strain evidence="1 2">13-12</strain>
    </source>
</reference>
<keyword evidence="2" id="KW-1185">Reference proteome</keyword>
<comment type="caution">
    <text evidence="1">The sequence shown here is derived from an EMBL/GenBank/DDBJ whole genome shotgun (WGS) entry which is preliminary data.</text>
</comment>
<protein>
    <submittedName>
        <fullName evidence="1">Ribosome recycling factor</fullName>
    </submittedName>
</protein>
<evidence type="ECO:0000313" key="2">
    <source>
        <dbReference type="Proteomes" id="UP000186905"/>
    </source>
</evidence>
<dbReference type="Pfam" id="PF12614">
    <property type="entry name" value="RRF_GI"/>
    <property type="match status" value="1"/>
</dbReference>
<gene>
    <name evidence="1" type="ORF">BIT28_15265</name>
</gene>
<evidence type="ECO:0000313" key="1">
    <source>
        <dbReference type="EMBL" id="OLQ70776.1"/>
    </source>
</evidence>